<evidence type="ECO:0000313" key="9">
    <source>
        <dbReference type="EMBL" id="MDG4475260.1"/>
    </source>
</evidence>
<dbReference type="SUPFAM" id="SSF52540">
    <property type="entry name" value="P-loop containing nucleoside triphosphate hydrolases"/>
    <property type="match status" value="1"/>
</dbReference>
<comment type="caution">
    <text evidence="9">The sequence shown here is derived from an EMBL/GenBank/DDBJ whole genome shotgun (WGS) entry which is preliminary data.</text>
</comment>
<evidence type="ECO:0000256" key="6">
    <source>
        <dbReference type="PROSITE-ProRule" id="PRU00169"/>
    </source>
</evidence>
<reference evidence="9" key="2">
    <citation type="submission" date="2022-10" db="EMBL/GenBank/DDBJ databases">
        <authorList>
            <person name="Aronson H.S."/>
        </authorList>
    </citation>
    <scope>NUCLEOTIDE SEQUENCE</scope>
    <source>
        <strain evidence="9">RS19-109</strain>
    </source>
</reference>
<dbReference type="InterPro" id="IPR009057">
    <property type="entry name" value="Homeodomain-like_sf"/>
</dbReference>
<gene>
    <name evidence="9" type="ORF">OLX77_03685</name>
</gene>
<dbReference type="InterPro" id="IPR025943">
    <property type="entry name" value="Sigma_54_int_dom_ATP-bd_2"/>
</dbReference>
<dbReference type="GO" id="GO:0000160">
    <property type="term" value="P:phosphorelay signal transduction system"/>
    <property type="evidence" value="ECO:0007669"/>
    <property type="project" value="InterPro"/>
</dbReference>
<dbReference type="InterPro" id="IPR002197">
    <property type="entry name" value="HTH_Fis"/>
</dbReference>
<keyword evidence="10" id="KW-1185">Reference proteome</keyword>
<evidence type="ECO:0000256" key="3">
    <source>
        <dbReference type="ARBA" id="ARBA00023015"/>
    </source>
</evidence>
<dbReference type="InterPro" id="IPR011006">
    <property type="entry name" value="CheY-like_superfamily"/>
</dbReference>
<evidence type="ECO:0000313" key="10">
    <source>
        <dbReference type="Proteomes" id="UP001154240"/>
    </source>
</evidence>
<evidence type="ECO:0000259" key="7">
    <source>
        <dbReference type="PROSITE" id="PS50045"/>
    </source>
</evidence>
<dbReference type="Gene3D" id="1.10.10.60">
    <property type="entry name" value="Homeodomain-like"/>
    <property type="match status" value="1"/>
</dbReference>
<dbReference type="InterPro" id="IPR003593">
    <property type="entry name" value="AAA+_ATPase"/>
</dbReference>
<dbReference type="SUPFAM" id="SSF52172">
    <property type="entry name" value="CheY-like"/>
    <property type="match status" value="1"/>
</dbReference>
<dbReference type="AlphaFoldDB" id="A0A9X4MFG6"/>
<feature type="domain" description="Response regulatory" evidence="8">
    <location>
        <begin position="7"/>
        <end position="121"/>
    </location>
</feature>
<dbReference type="SUPFAM" id="SSF46689">
    <property type="entry name" value="Homeodomain-like"/>
    <property type="match status" value="1"/>
</dbReference>
<dbReference type="GO" id="GO:0043565">
    <property type="term" value="F:sequence-specific DNA binding"/>
    <property type="evidence" value="ECO:0007669"/>
    <property type="project" value="InterPro"/>
</dbReference>
<organism evidence="9 10">
    <name type="scientific">Thiovibrio frasassiensis</name>
    <dbReference type="NCBI Taxonomy" id="2984131"/>
    <lineage>
        <taxon>Bacteria</taxon>
        <taxon>Pseudomonadati</taxon>
        <taxon>Thermodesulfobacteriota</taxon>
        <taxon>Desulfobulbia</taxon>
        <taxon>Desulfobulbales</taxon>
        <taxon>Thiovibrionaceae</taxon>
        <taxon>Thiovibrio</taxon>
    </lineage>
</organism>
<evidence type="ECO:0000256" key="4">
    <source>
        <dbReference type="ARBA" id="ARBA00023125"/>
    </source>
</evidence>
<evidence type="ECO:0000259" key="8">
    <source>
        <dbReference type="PROSITE" id="PS50110"/>
    </source>
</evidence>
<dbReference type="PANTHER" id="PTHR32071">
    <property type="entry name" value="TRANSCRIPTIONAL REGULATORY PROTEIN"/>
    <property type="match status" value="1"/>
</dbReference>
<keyword evidence="1" id="KW-0547">Nucleotide-binding</keyword>
<evidence type="ECO:0000256" key="5">
    <source>
        <dbReference type="ARBA" id="ARBA00023163"/>
    </source>
</evidence>
<dbReference type="SMART" id="SM00382">
    <property type="entry name" value="AAA"/>
    <property type="match status" value="1"/>
</dbReference>
<dbReference type="PROSITE" id="PS00676">
    <property type="entry name" value="SIGMA54_INTERACT_2"/>
    <property type="match status" value="1"/>
</dbReference>
<dbReference type="EMBL" id="JAPHEH010000001">
    <property type="protein sequence ID" value="MDG4475260.1"/>
    <property type="molecule type" value="Genomic_DNA"/>
</dbReference>
<dbReference type="InterPro" id="IPR001789">
    <property type="entry name" value="Sig_transdc_resp-reg_receiver"/>
</dbReference>
<reference evidence="9" key="1">
    <citation type="journal article" date="2022" name="bioRxiv">
        <title>Thiovibrio frasassiensisgen. nov., sp. nov., an autotrophic, elemental sulfur disproportionating bacterium isolated from sulfidic karst sediment, and proposal of Thiovibrionaceae fam. nov.</title>
        <authorList>
            <person name="Aronson H."/>
            <person name="Thomas C."/>
            <person name="Bhattacharyya M."/>
            <person name="Eckstein S."/>
            <person name="Jensen S."/>
            <person name="Barco R."/>
            <person name="Macalady J."/>
            <person name="Amend J."/>
        </authorList>
    </citation>
    <scope>NUCLEOTIDE SEQUENCE</scope>
    <source>
        <strain evidence="9">RS19-109</strain>
    </source>
</reference>
<feature type="domain" description="Sigma-54 factor interaction" evidence="7">
    <location>
        <begin position="146"/>
        <end position="375"/>
    </location>
</feature>
<sequence>MNNEPARILVVDDEEIALSNLKHVLKKEGYEVTASQSGPRALHLLEENMFDLVLTDLKMEKVGGMQILKRTRELYPDTEVIMITGYATVDSAIEAMKGGAYHYIAKPYKLDEVRKVVREALEKTGLKRENFRLREHLKAFQGEARIITDNPGMKKLLATAGQVATSDSNVVICGESGTGKELLARFVHSCSNRRNGPMLSVNCGAFQEDLLANELFGHEKGAFTGAVEMKKGLVEMADGGTLFLDEITEMSPAMQVKLLRVIQEKEVMHLGGVSPIKVNVRFLAATNRNLSEEVKLGHFRQDLFFRINVVALHIPPLAERKDDLPLLIQHFIRKYGILMHKEVANIEPEVVDILLRYDFPGNVRELENIIERGVALASGDTIEVGHLPEDLRGASFQTFRRKSGGIPSLADQERAYIEWVLKEHGDNKSVAAQVLGIDRVSLWRKIKKYELES</sequence>
<keyword evidence="5" id="KW-0804">Transcription</keyword>
<dbReference type="FunFam" id="3.40.50.300:FF:000006">
    <property type="entry name" value="DNA-binding transcriptional regulator NtrC"/>
    <property type="match status" value="1"/>
</dbReference>
<dbReference type="GO" id="GO:0005524">
    <property type="term" value="F:ATP binding"/>
    <property type="evidence" value="ECO:0007669"/>
    <property type="project" value="UniProtKB-KW"/>
</dbReference>
<dbReference type="Gene3D" id="1.10.8.60">
    <property type="match status" value="1"/>
</dbReference>
<dbReference type="InterPro" id="IPR027417">
    <property type="entry name" value="P-loop_NTPase"/>
</dbReference>
<dbReference type="Pfam" id="PF00158">
    <property type="entry name" value="Sigma54_activat"/>
    <property type="match status" value="1"/>
</dbReference>
<dbReference type="PROSITE" id="PS50110">
    <property type="entry name" value="RESPONSE_REGULATORY"/>
    <property type="match status" value="1"/>
</dbReference>
<keyword evidence="6" id="KW-0597">Phosphoprotein</keyword>
<dbReference type="GO" id="GO:0006355">
    <property type="term" value="P:regulation of DNA-templated transcription"/>
    <property type="evidence" value="ECO:0007669"/>
    <property type="project" value="InterPro"/>
</dbReference>
<dbReference type="InterPro" id="IPR002078">
    <property type="entry name" value="Sigma_54_int"/>
</dbReference>
<dbReference type="InterPro" id="IPR025662">
    <property type="entry name" value="Sigma_54_int_dom_ATP-bd_1"/>
</dbReference>
<evidence type="ECO:0000256" key="1">
    <source>
        <dbReference type="ARBA" id="ARBA00022741"/>
    </source>
</evidence>
<dbReference type="InterPro" id="IPR058031">
    <property type="entry name" value="AAA_lid_NorR"/>
</dbReference>
<dbReference type="Gene3D" id="3.40.50.2300">
    <property type="match status" value="1"/>
</dbReference>
<dbReference type="CDD" id="cd00009">
    <property type="entry name" value="AAA"/>
    <property type="match status" value="1"/>
</dbReference>
<dbReference type="SMART" id="SM00448">
    <property type="entry name" value="REC"/>
    <property type="match status" value="1"/>
</dbReference>
<evidence type="ECO:0000256" key="2">
    <source>
        <dbReference type="ARBA" id="ARBA00022840"/>
    </source>
</evidence>
<proteinExistence type="predicted"/>
<name>A0A9X4MFG6_9BACT</name>
<protein>
    <submittedName>
        <fullName evidence="9">Sigma-54 dependent transcriptional regulator</fullName>
    </submittedName>
</protein>
<keyword evidence="4" id="KW-0238">DNA-binding</keyword>
<dbReference type="Pfam" id="PF25601">
    <property type="entry name" value="AAA_lid_14"/>
    <property type="match status" value="1"/>
</dbReference>
<dbReference type="PANTHER" id="PTHR32071:SF119">
    <property type="entry name" value="SIGMA L-DEPENDENT TRANSCRIPTIONAL REGULATOR YPLP-RELATED"/>
    <property type="match status" value="1"/>
</dbReference>
<feature type="modified residue" description="4-aspartylphosphate" evidence="6">
    <location>
        <position position="56"/>
    </location>
</feature>
<dbReference type="PROSITE" id="PS00675">
    <property type="entry name" value="SIGMA54_INTERACT_1"/>
    <property type="match status" value="1"/>
</dbReference>
<dbReference type="Gene3D" id="3.40.50.300">
    <property type="entry name" value="P-loop containing nucleotide triphosphate hydrolases"/>
    <property type="match status" value="1"/>
</dbReference>
<dbReference type="InterPro" id="IPR025944">
    <property type="entry name" value="Sigma_54_int_dom_CS"/>
</dbReference>
<accession>A0A9X4MFG6</accession>
<dbReference type="Pfam" id="PF00072">
    <property type="entry name" value="Response_reg"/>
    <property type="match status" value="1"/>
</dbReference>
<dbReference type="Proteomes" id="UP001154240">
    <property type="component" value="Unassembled WGS sequence"/>
</dbReference>
<keyword evidence="3" id="KW-0805">Transcription regulation</keyword>
<dbReference type="PROSITE" id="PS00688">
    <property type="entry name" value="SIGMA54_INTERACT_3"/>
    <property type="match status" value="1"/>
</dbReference>
<dbReference type="Pfam" id="PF02954">
    <property type="entry name" value="HTH_8"/>
    <property type="match status" value="1"/>
</dbReference>
<keyword evidence="2" id="KW-0067">ATP-binding</keyword>
<dbReference type="PRINTS" id="PR01590">
    <property type="entry name" value="HTHFIS"/>
</dbReference>
<dbReference type="PROSITE" id="PS50045">
    <property type="entry name" value="SIGMA54_INTERACT_4"/>
    <property type="match status" value="1"/>
</dbReference>